<protein>
    <submittedName>
        <fullName evidence="3">Tripartite tricarboxylate transporter substrate binding protein BugD</fullName>
    </submittedName>
</protein>
<comment type="similarity">
    <text evidence="1">Belongs to the UPF0065 (bug) family.</text>
</comment>
<dbReference type="EMBL" id="JAAGBB010000029">
    <property type="protein sequence ID" value="MBR0667062.1"/>
    <property type="molecule type" value="Genomic_DNA"/>
</dbReference>
<name>A0ABS5F3D6_9PROT</name>
<dbReference type="PANTHER" id="PTHR42928:SF5">
    <property type="entry name" value="BLR1237 PROTEIN"/>
    <property type="match status" value="1"/>
</dbReference>
<dbReference type="RefSeq" id="WP_211854842.1">
    <property type="nucleotide sequence ID" value="NZ_JAAGBB010000029.1"/>
</dbReference>
<dbReference type="PROSITE" id="PS51318">
    <property type="entry name" value="TAT"/>
    <property type="match status" value="1"/>
</dbReference>
<keyword evidence="2" id="KW-0732">Signal</keyword>
<feature type="chain" id="PRO_5046307523" evidence="2">
    <location>
        <begin position="27"/>
        <end position="327"/>
    </location>
</feature>
<dbReference type="SUPFAM" id="SSF53850">
    <property type="entry name" value="Periplasmic binding protein-like II"/>
    <property type="match status" value="1"/>
</dbReference>
<dbReference type="InterPro" id="IPR005064">
    <property type="entry name" value="BUG"/>
</dbReference>
<sequence length="327" mass="34900">MKRRSLLIGGAAAMAAAWFGPAPALAQAWPTQPITMIIPFAPGPIDGVARVIAEAMGRDLGQPLVIENIPGAGGTVGVARAAQARPDGYRLLMHNIGMSTAPTLYRRLAYDPVKDFEPIGLMNRNPMVWIGRPNFPGSTLAEMVDYLRRQGAQANLAHAGLGSSSQLCAMLMQAALRMQATTVPYRSSGEVFPELSAGRIDLYCDQTTSALGQVHGRSVRAFALAAPQRLPALPEVPTTAEAGMPDFQLSIWQALFAPAGTPQPVIQRLNRALRVALADARVTARLTELGTAPEPEATGTPEALRELLAREVARWRPILQAAGEFAD</sequence>
<organism evidence="3 4">
    <name type="scientific">Plastoroseomonas hellenica</name>
    <dbReference type="NCBI Taxonomy" id="2687306"/>
    <lineage>
        <taxon>Bacteria</taxon>
        <taxon>Pseudomonadati</taxon>
        <taxon>Pseudomonadota</taxon>
        <taxon>Alphaproteobacteria</taxon>
        <taxon>Acetobacterales</taxon>
        <taxon>Acetobacteraceae</taxon>
        <taxon>Plastoroseomonas</taxon>
    </lineage>
</organism>
<dbReference type="Proteomes" id="UP001196870">
    <property type="component" value="Unassembled WGS sequence"/>
</dbReference>
<dbReference type="Gene3D" id="3.40.190.10">
    <property type="entry name" value="Periplasmic binding protein-like II"/>
    <property type="match status" value="1"/>
</dbReference>
<keyword evidence="4" id="KW-1185">Reference proteome</keyword>
<dbReference type="PANTHER" id="PTHR42928">
    <property type="entry name" value="TRICARBOXYLATE-BINDING PROTEIN"/>
    <property type="match status" value="1"/>
</dbReference>
<dbReference type="Gene3D" id="3.40.190.150">
    <property type="entry name" value="Bordetella uptake gene, domain 1"/>
    <property type="match status" value="1"/>
</dbReference>
<evidence type="ECO:0000256" key="1">
    <source>
        <dbReference type="ARBA" id="ARBA00006987"/>
    </source>
</evidence>
<evidence type="ECO:0000313" key="4">
    <source>
        <dbReference type="Proteomes" id="UP001196870"/>
    </source>
</evidence>
<reference evidence="4" key="1">
    <citation type="journal article" date="2021" name="Syst. Appl. Microbiol.">
        <title>Roseomonas hellenica sp. nov., isolated from roots of wild-growing Alkanna tinctoria.</title>
        <authorList>
            <person name="Rat A."/>
            <person name="Naranjo H.D."/>
            <person name="Lebbe L."/>
            <person name="Cnockaert M."/>
            <person name="Krigas N."/>
            <person name="Grigoriadou K."/>
            <person name="Maloupa E."/>
            <person name="Willems A."/>
        </authorList>
    </citation>
    <scope>NUCLEOTIDE SEQUENCE [LARGE SCALE GENOMIC DNA]</scope>
    <source>
        <strain evidence="4">LMG 31523</strain>
    </source>
</reference>
<dbReference type="InterPro" id="IPR042100">
    <property type="entry name" value="Bug_dom1"/>
</dbReference>
<evidence type="ECO:0000256" key="2">
    <source>
        <dbReference type="SAM" id="SignalP"/>
    </source>
</evidence>
<feature type="signal peptide" evidence="2">
    <location>
        <begin position="1"/>
        <end position="26"/>
    </location>
</feature>
<accession>A0ABS5F3D6</accession>
<evidence type="ECO:0000313" key="3">
    <source>
        <dbReference type="EMBL" id="MBR0667062.1"/>
    </source>
</evidence>
<dbReference type="PIRSF" id="PIRSF017082">
    <property type="entry name" value="YflP"/>
    <property type="match status" value="1"/>
</dbReference>
<gene>
    <name evidence="3" type="ORF">GXW71_22060</name>
</gene>
<dbReference type="Pfam" id="PF03401">
    <property type="entry name" value="TctC"/>
    <property type="match status" value="1"/>
</dbReference>
<dbReference type="InterPro" id="IPR006311">
    <property type="entry name" value="TAT_signal"/>
</dbReference>
<comment type="caution">
    <text evidence="3">The sequence shown here is derived from an EMBL/GenBank/DDBJ whole genome shotgun (WGS) entry which is preliminary data.</text>
</comment>
<proteinExistence type="inferred from homology"/>